<accession>A0A0F9V9X1</accession>
<protein>
    <submittedName>
        <fullName evidence="1">Uncharacterized protein</fullName>
    </submittedName>
</protein>
<reference evidence="1" key="1">
    <citation type="journal article" date="2015" name="Nature">
        <title>Complex archaea that bridge the gap between prokaryotes and eukaryotes.</title>
        <authorList>
            <person name="Spang A."/>
            <person name="Saw J.H."/>
            <person name="Jorgensen S.L."/>
            <person name="Zaremba-Niedzwiedzka K."/>
            <person name="Martijn J."/>
            <person name="Lind A.E."/>
            <person name="van Eijk R."/>
            <person name="Schleper C."/>
            <person name="Guy L."/>
            <person name="Ettema T.J."/>
        </authorList>
    </citation>
    <scope>NUCLEOTIDE SEQUENCE</scope>
</reference>
<proteinExistence type="predicted"/>
<sequence length="99" mass="10462">MHTLPCIHCDAPHLVAAQAAPAIATLGGVDVDVTVVRRVCEVTKLTFENTKDHDHRAEARAKLNARLGNPAGTRLPGVVVSLTGEMGSVPVPEYVQATQ</sequence>
<name>A0A0F9V9X1_9ZZZZ</name>
<organism evidence="1">
    <name type="scientific">marine sediment metagenome</name>
    <dbReference type="NCBI Taxonomy" id="412755"/>
    <lineage>
        <taxon>unclassified sequences</taxon>
        <taxon>metagenomes</taxon>
        <taxon>ecological metagenomes</taxon>
    </lineage>
</organism>
<dbReference type="AlphaFoldDB" id="A0A0F9V9X1"/>
<gene>
    <name evidence="1" type="ORF">LCGC14_0113210</name>
</gene>
<dbReference type="EMBL" id="LAZR01000033">
    <property type="protein sequence ID" value="KKO01966.1"/>
    <property type="molecule type" value="Genomic_DNA"/>
</dbReference>
<evidence type="ECO:0000313" key="1">
    <source>
        <dbReference type="EMBL" id="KKO01966.1"/>
    </source>
</evidence>
<comment type="caution">
    <text evidence="1">The sequence shown here is derived from an EMBL/GenBank/DDBJ whole genome shotgun (WGS) entry which is preliminary data.</text>
</comment>